<dbReference type="EMBL" id="GDHF01011346">
    <property type="protein sequence ID" value="JAI40968.1"/>
    <property type="molecule type" value="Transcribed_RNA"/>
</dbReference>
<name>A0A0K8W8J1_BACLA</name>
<dbReference type="InterPro" id="IPR012388">
    <property type="entry name" value="CABLES1/2"/>
</dbReference>
<dbReference type="PANTHER" id="PTHR22896:SF0">
    <property type="entry name" value="CYCLIN N-TERMINAL DOMAIN-CONTAINING PROTEIN"/>
    <property type="match status" value="1"/>
</dbReference>
<evidence type="ECO:0000259" key="6">
    <source>
        <dbReference type="Pfam" id="PF00134"/>
    </source>
</evidence>
<comment type="similarity">
    <text evidence="1">Belongs to the cyclin family.</text>
</comment>
<dbReference type="Gene3D" id="1.10.472.10">
    <property type="entry name" value="Cyclin-like"/>
    <property type="match status" value="1"/>
</dbReference>
<dbReference type="EMBL" id="GDHF01004975">
    <property type="protein sequence ID" value="JAI47339.1"/>
    <property type="molecule type" value="Transcribed_RNA"/>
</dbReference>
<dbReference type="GO" id="GO:0051301">
    <property type="term" value="P:cell division"/>
    <property type="evidence" value="ECO:0007669"/>
    <property type="project" value="UniProtKB-KW"/>
</dbReference>
<feature type="region of interest" description="Disordered" evidence="5">
    <location>
        <begin position="244"/>
        <end position="310"/>
    </location>
</feature>
<feature type="domain" description="Cyclin N-terminal" evidence="6">
    <location>
        <begin position="679"/>
        <end position="757"/>
    </location>
</feature>
<feature type="compositionally biased region" description="Polar residues" evidence="5">
    <location>
        <begin position="261"/>
        <end position="280"/>
    </location>
</feature>
<dbReference type="SUPFAM" id="SSF47954">
    <property type="entry name" value="Cyclin-like"/>
    <property type="match status" value="1"/>
</dbReference>
<evidence type="ECO:0000256" key="1">
    <source>
        <dbReference type="ARBA" id="ARBA00008742"/>
    </source>
</evidence>
<organism evidence="9">
    <name type="scientific">Bactrocera latifrons</name>
    <name type="common">Malaysian fruit fly</name>
    <name type="synonym">Chaetodacus latifrons</name>
    <dbReference type="NCBI Taxonomy" id="174628"/>
    <lineage>
        <taxon>Eukaryota</taxon>
        <taxon>Metazoa</taxon>
        <taxon>Ecdysozoa</taxon>
        <taxon>Arthropoda</taxon>
        <taxon>Hexapoda</taxon>
        <taxon>Insecta</taxon>
        <taxon>Pterygota</taxon>
        <taxon>Neoptera</taxon>
        <taxon>Endopterygota</taxon>
        <taxon>Diptera</taxon>
        <taxon>Brachycera</taxon>
        <taxon>Muscomorpha</taxon>
        <taxon>Tephritoidea</taxon>
        <taxon>Tephritidae</taxon>
        <taxon>Bactrocera</taxon>
        <taxon>Bactrocera</taxon>
    </lineage>
</organism>
<evidence type="ECO:0000313" key="9">
    <source>
        <dbReference type="EMBL" id="JAI47339.1"/>
    </source>
</evidence>
<dbReference type="InterPro" id="IPR006671">
    <property type="entry name" value="Cyclin_N"/>
</dbReference>
<dbReference type="PIRSF" id="PIRSF025798">
    <property type="entry name" value="Cables"/>
    <property type="match status" value="1"/>
</dbReference>
<feature type="region of interest" description="Disordered" evidence="5">
    <location>
        <begin position="375"/>
        <end position="398"/>
    </location>
</feature>
<evidence type="ECO:0000256" key="2">
    <source>
        <dbReference type="ARBA" id="ARBA00022553"/>
    </source>
</evidence>
<dbReference type="AlphaFoldDB" id="A0A0K8W8J1"/>
<keyword evidence="3" id="KW-0132">Cell division</keyword>
<evidence type="ECO:0000256" key="5">
    <source>
        <dbReference type="SAM" id="MobiDB-lite"/>
    </source>
</evidence>
<dbReference type="GO" id="GO:0005829">
    <property type="term" value="C:cytosol"/>
    <property type="evidence" value="ECO:0007669"/>
    <property type="project" value="UniProtKB-ARBA"/>
</dbReference>
<dbReference type="EMBL" id="GDHF01029306">
    <property type="protein sequence ID" value="JAI23008.1"/>
    <property type="molecule type" value="Transcribed_RNA"/>
</dbReference>
<dbReference type="CDD" id="cd20556">
    <property type="entry name" value="CYCLIN_CABLES"/>
    <property type="match status" value="1"/>
</dbReference>
<feature type="region of interest" description="Disordered" evidence="5">
    <location>
        <begin position="457"/>
        <end position="477"/>
    </location>
</feature>
<reference evidence="9" key="1">
    <citation type="submission" date="2015-06" db="EMBL/GenBank/DDBJ databases">
        <authorList>
            <person name="Hoefler B.C."/>
            <person name="Straight P.D."/>
        </authorList>
    </citation>
    <scope>NUCLEOTIDE SEQUENCE</scope>
</reference>
<evidence type="ECO:0000313" key="8">
    <source>
        <dbReference type="EMBL" id="JAI40968.1"/>
    </source>
</evidence>
<protein>
    <submittedName>
        <fullName evidence="9">CDK5 and ABL1 enzyme substrate 1</fullName>
    </submittedName>
</protein>
<dbReference type="PANTHER" id="PTHR22896">
    <property type="entry name" value="CDK5 AND ABL1 ENZYME SUBSTRATE 1"/>
    <property type="match status" value="1"/>
</dbReference>
<proteinExistence type="inferred from homology"/>
<dbReference type="GO" id="GO:0051726">
    <property type="term" value="P:regulation of cell cycle"/>
    <property type="evidence" value="ECO:0007669"/>
    <property type="project" value="InterPro"/>
</dbReference>
<keyword evidence="2" id="KW-0597">Phosphoprotein</keyword>
<evidence type="ECO:0000256" key="4">
    <source>
        <dbReference type="ARBA" id="ARBA00023306"/>
    </source>
</evidence>
<dbReference type="Pfam" id="PF00134">
    <property type="entry name" value="Cyclin_N"/>
    <property type="match status" value="1"/>
</dbReference>
<keyword evidence="4" id="KW-0131">Cell cycle</keyword>
<dbReference type="FunFam" id="1.10.472.10:FF:000020">
    <property type="entry name" value="CDK5 and ABL1 enzyme substrate 1"/>
    <property type="match status" value="1"/>
</dbReference>
<accession>A0A0K8W8J1</accession>
<dbReference type="InterPro" id="IPR036915">
    <property type="entry name" value="Cyclin-like_sf"/>
</dbReference>
<dbReference type="OrthoDB" id="5353095at2759"/>
<evidence type="ECO:0000256" key="3">
    <source>
        <dbReference type="ARBA" id="ARBA00022618"/>
    </source>
</evidence>
<gene>
    <name evidence="9" type="primary">CABLES1_5</name>
    <name evidence="8" type="synonym">CABLES1_3</name>
    <name evidence="7" type="synonym">CABLES1_4</name>
    <name evidence="9" type="ORF">c0_g1_i14</name>
    <name evidence="8" type="ORF">c0_g1_i2</name>
    <name evidence="7" type="ORF">c0_g1_i6</name>
</gene>
<sequence>MASSLNKTRHRRRLTAISFLSNISLDGTHRDTKFGATIGICGNAATTYNATAAGLQSGATTGGGIGYGGSGGGKQQHQHQHFNYNRNNRHPRQQQHQQHYHQHHYYTQHHTNGAGCNVGNGNAGGTGMPSAAMYLANCDDTHMDLMGDGGGSCCGAGEGGGGTGSDGCADSTGSADGDGHFSEIENMGQHLINARPGNAYKGDGGNTKATTATVAARSTVKHMDKSAGDYDIISGSDGGGGGISVGVGGGASVTEKRNVKRPTSSSRQQCNHNCRQTSKHGTMGIASKQQLAGGSGGSGAESGSDSDSVKIPMKVSSLGAGILMPLRERTFSNGANDANIMPERRARLNTAPGMRIGVGGSAGGKRPCNIIHGSTHITDDSSTESLTPGSFPGSFTGRGSISKSVQINDAKDLRILNAQAHKQHQYKDERVVLTSRKVPFFIFSALPYYKGKNGRAELRKEGRRRNPSGSRPLSAINDAPFDPFDLLGIEKGESGQEISYGHLLIPTRHYGKESKSKHGGGTSGNTSLLDSQIEITSTAALKNHGIARTKVITWQKGKWCFTYDNNNRNSTASPTPDLKLDLDDSILLNADGTRGMQFQYSANILDDPELIAGKHRTLLTFTSYMTSVIDYVRPSDLKKELNDKFREKFPHIQLTLSKLRSIKREMRRINKLDSRIDLVTISQAYVYFEKLILANLINKSNRKLCAGSCLLLSAKMNDVKGESLKSLIEKTESVFRVNRKELIASEFAVLVALEFSLHVPMHEVLPHYQRLLYES</sequence>
<evidence type="ECO:0000313" key="7">
    <source>
        <dbReference type="EMBL" id="JAI23008.1"/>
    </source>
</evidence>